<reference evidence="1" key="1">
    <citation type="journal article" date="2016" name="Genome Announc.">
        <title>Draft genomes of two strains of Paenibacillus glucanolyticus with capability to degrade lignocellulose.</title>
        <authorList>
            <person name="Mathews S.L."/>
            <person name="Pawlak J."/>
            <person name="Grunden A.M."/>
        </authorList>
    </citation>
    <scope>NUCLEOTIDE SEQUENCE [LARGE SCALE GENOMIC DNA]</scope>
    <source>
        <strain evidence="1">SLM1</strain>
    </source>
</reference>
<comment type="caution">
    <text evidence="1">The sequence shown here is derived from an EMBL/GenBank/DDBJ whole genome shotgun (WGS) entry which is preliminary data.</text>
</comment>
<dbReference type="AlphaFoldDB" id="A0A163GTL3"/>
<dbReference type="EMBL" id="LWMH01000001">
    <property type="protein sequence ID" value="KZS45143.1"/>
    <property type="molecule type" value="Genomic_DNA"/>
</dbReference>
<evidence type="ECO:0000313" key="1">
    <source>
        <dbReference type="EMBL" id="KZS45143.1"/>
    </source>
</evidence>
<gene>
    <name evidence="1" type="ORF">AWU65_03940</name>
</gene>
<proteinExistence type="predicted"/>
<protein>
    <submittedName>
        <fullName evidence="1">Uncharacterized protein</fullName>
    </submittedName>
</protein>
<accession>A0A163GTL3</accession>
<keyword evidence="2" id="KW-1185">Reference proteome</keyword>
<dbReference type="Proteomes" id="UP000076796">
    <property type="component" value="Unassembled WGS sequence"/>
</dbReference>
<evidence type="ECO:0000313" key="2">
    <source>
        <dbReference type="Proteomes" id="UP000076796"/>
    </source>
</evidence>
<organism evidence="1 2">
    <name type="scientific">Paenibacillus glucanolyticus</name>
    <dbReference type="NCBI Taxonomy" id="59843"/>
    <lineage>
        <taxon>Bacteria</taxon>
        <taxon>Bacillati</taxon>
        <taxon>Bacillota</taxon>
        <taxon>Bacilli</taxon>
        <taxon>Bacillales</taxon>
        <taxon>Paenibacillaceae</taxon>
        <taxon>Paenibacillus</taxon>
    </lineage>
</organism>
<name>A0A163GTL3_9BACL</name>
<sequence>MKMWDDTHVDRLILPEYRKKIGMIGRCKRRIFSKISIDYLLVQLRSSYRENDWANKSGINVGQLYAYRQFTKYMTIEEKRNPQILSNNRIEDLSNLSRVDSFHIRTLFQIFYMRYRMSGFRNMDLEKSLLSSLHRIPSDVRNTTD</sequence>